<reference evidence="1 2" key="1">
    <citation type="submission" date="2006-02" db="EMBL/GenBank/DDBJ databases">
        <authorList>
            <person name="Waterbury J."/>
            <person name="Ferriera S."/>
            <person name="Johnson J."/>
            <person name="Kravitz S."/>
            <person name="Halpern A."/>
            <person name="Remington K."/>
            <person name="Beeson K."/>
            <person name="Tran B."/>
            <person name="Rogers Y.-H."/>
            <person name="Friedman R."/>
            <person name="Venter J.C."/>
        </authorList>
    </citation>
    <scope>NUCLEOTIDE SEQUENCE [LARGE SCALE GENOMIC DNA]</scope>
    <source>
        <strain evidence="1 2">Nb-231</strain>
    </source>
</reference>
<name>A4BNC0_9GAMM</name>
<sequence>MFFEVFEQLELDAPGVVIRLNAMASGRIQTIYNLAVNVELGLSIILLP</sequence>
<dbReference type="AlphaFoldDB" id="A4BNC0"/>
<dbReference type="HOGENOM" id="CLU_3155389_0_0_6"/>
<accession>A4BNC0</accession>
<evidence type="ECO:0000313" key="1">
    <source>
        <dbReference type="EMBL" id="EAR22719.1"/>
    </source>
</evidence>
<gene>
    <name evidence="1" type="ORF">NB231_09713</name>
</gene>
<organism evidence="1 2">
    <name type="scientific">Nitrococcus mobilis Nb-231</name>
    <dbReference type="NCBI Taxonomy" id="314278"/>
    <lineage>
        <taxon>Bacteria</taxon>
        <taxon>Pseudomonadati</taxon>
        <taxon>Pseudomonadota</taxon>
        <taxon>Gammaproteobacteria</taxon>
        <taxon>Chromatiales</taxon>
        <taxon>Ectothiorhodospiraceae</taxon>
        <taxon>Nitrococcus</taxon>
    </lineage>
</organism>
<dbReference type="EMBL" id="AAOF01000002">
    <property type="protein sequence ID" value="EAR22719.1"/>
    <property type="molecule type" value="Genomic_DNA"/>
</dbReference>
<protein>
    <submittedName>
        <fullName evidence="1">Uncharacterized protein</fullName>
    </submittedName>
</protein>
<comment type="caution">
    <text evidence="1">The sequence shown here is derived from an EMBL/GenBank/DDBJ whole genome shotgun (WGS) entry which is preliminary data.</text>
</comment>
<evidence type="ECO:0000313" key="2">
    <source>
        <dbReference type="Proteomes" id="UP000003374"/>
    </source>
</evidence>
<dbReference type="Proteomes" id="UP000003374">
    <property type="component" value="Unassembled WGS sequence"/>
</dbReference>
<keyword evidence="2" id="KW-1185">Reference proteome</keyword>
<proteinExistence type="predicted"/>
<dbReference type="STRING" id="314278.NB231_09713"/>